<dbReference type="AlphaFoldDB" id="H1LKE2"/>
<sequence length="151" mass="17206">MADRILRDIGTIARALDSISNIEFKNISLEKGQYLYLSRIVENPGITQGKLSQILCVDKTTTNRAIARLVEKKIIIKKDDPKNKKNKLLWANQEGKLLYQTLKRESQHSTKIALEGLSTAEAEETEKILSVIAQNIVKNWAFVKKGNKRHY</sequence>
<dbReference type="RefSeq" id="WP_008858234.1">
    <property type="nucleotide sequence ID" value="NZ_JH591059.1"/>
</dbReference>
<dbReference type="InterPro" id="IPR000835">
    <property type="entry name" value="HTH_MarR-typ"/>
</dbReference>
<dbReference type="SMART" id="SM00347">
    <property type="entry name" value="HTH_MARR"/>
    <property type="match status" value="1"/>
</dbReference>
<evidence type="ECO:0000256" key="2">
    <source>
        <dbReference type="ARBA" id="ARBA00023125"/>
    </source>
</evidence>
<evidence type="ECO:0000256" key="1">
    <source>
        <dbReference type="ARBA" id="ARBA00023015"/>
    </source>
</evidence>
<evidence type="ECO:0000256" key="3">
    <source>
        <dbReference type="ARBA" id="ARBA00023163"/>
    </source>
</evidence>
<protein>
    <submittedName>
        <fullName evidence="5">Transcriptional regulator, MarR family</fullName>
    </submittedName>
</protein>
<dbReference type="EMBL" id="AGRJ01000263">
    <property type="protein sequence ID" value="EHO47285.1"/>
    <property type="molecule type" value="Genomic_DNA"/>
</dbReference>
<evidence type="ECO:0000313" key="6">
    <source>
        <dbReference type="Proteomes" id="UP000005025"/>
    </source>
</evidence>
<dbReference type="PROSITE" id="PS50995">
    <property type="entry name" value="HTH_MARR_2"/>
    <property type="match status" value="1"/>
</dbReference>
<evidence type="ECO:0000313" key="5">
    <source>
        <dbReference type="EMBL" id="EHO47285.1"/>
    </source>
</evidence>
<comment type="caution">
    <text evidence="5">The sequence shown here is derived from an EMBL/GenBank/DDBJ whole genome shotgun (WGS) entry which is preliminary data.</text>
</comment>
<dbReference type="Gene3D" id="1.10.10.10">
    <property type="entry name" value="Winged helix-like DNA-binding domain superfamily/Winged helix DNA-binding domain"/>
    <property type="match status" value="1"/>
</dbReference>
<dbReference type="PANTHER" id="PTHR42756:SF2">
    <property type="entry name" value="MARR FAMILY REGULATORY PROTEIN"/>
    <property type="match status" value="1"/>
</dbReference>
<dbReference type="InterPro" id="IPR036388">
    <property type="entry name" value="WH-like_DNA-bd_sf"/>
</dbReference>
<accession>H1LKE2</accession>
<keyword evidence="1" id="KW-0805">Transcription regulation</keyword>
<proteinExistence type="predicted"/>
<name>H1LKE2_9LACO</name>
<evidence type="ECO:0000259" key="4">
    <source>
        <dbReference type="PROSITE" id="PS50995"/>
    </source>
</evidence>
<feature type="domain" description="HTH marR-type" evidence="4">
    <location>
        <begin position="2"/>
        <end position="134"/>
    </location>
</feature>
<keyword evidence="2" id="KW-0238">DNA-binding</keyword>
<dbReference type="GO" id="GO:0003677">
    <property type="term" value="F:DNA binding"/>
    <property type="evidence" value="ECO:0007669"/>
    <property type="project" value="UniProtKB-KW"/>
</dbReference>
<dbReference type="OrthoDB" id="6462103at2"/>
<dbReference type="SUPFAM" id="SSF46785">
    <property type="entry name" value="Winged helix' DNA-binding domain"/>
    <property type="match status" value="1"/>
</dbReference>
<dbReference type="GO" id="GO:0003700">
    <property type="term" value="F:DNA-binding transcription factor activity"/>
    <property type="evidence" value="ECO:0007669"/>
    <property type="project" value="InterPro"/>
</dbReference>
<reference evidence="5 6" key="1">
    <citation type="submission" date="2011-09" db="EMBL/GenBank/DDBJ databases">
        <authorList>
            <person name="Weinstock G."/>
            <person name="Sodergren E."/>
            <person name="Clifton S."/>
            <person name="Fulton L."/>
            <person name="Fulton B."/>
            <person name="Courtney L."/>
            <person name="Fronick C."/>
            <person name="Harrison M."/>
            <person name="Strong C."/>
            <person name="Farmer C."/>
            <person name="Delahaunty K."/>
            <person name="Markovic C."/>
            <person name="Hall O."/>
            <person name="Minx P."/>
            <person name="Tomlinson C."/>
            <person name="Mitreva M."/>
            <person name="Hou S."/>
            <person name="Chen J."/>
            <person name="Wollam A."/>
            <person name="Pepin K.H."/>
            <person name="Johnson M."/>
            <person name="Bhonagiri V."/>
            <person name="Zhang X."/>
            <person name="Suruliraj S."/>
            <person name="Warren W."/>
            <person name="Chinwalla A."/>
            <person name="Mardis E.R."/>
            <person name="Wilson R.K."/>
        </authorList>
    </citation>
    <scope>NUCLEOTIDE SEQUENCE [LARGE SCALE GENOMIC DNA]</scope>
    <source>
        <strain evidence="5 6">F0435</strain>
    </source>
</reference>
<dbReference type="Pfam" id="PF01047">
    <property type="entry name" value="MarR"/>
    <property type="match status" value="1"/>
</dbReference>
<dbReference type="PATRIC" id="fig|797516.3.peg.2779"/>
<organism evidence="5 6">
    <name type="scientific">Lentilactobacillus kisonensis F0435</name>
    <dbReference type="NCBI Taxonomy" id="797516"/>
    <lineage>
        <taxon>Bacteria</taxon>
        <taxon>Bacillati</taxon>
        <taxon>Bacillota</taxon>
        <taxon>Bacilli</taxon>
        <taxon>Lactobacillales</taxon>
        <taxon>Lactobacillaceae</taxon>
        <taxon>Lentilactobacillus</taxon>
    </lineage>
</organism>
<dbReference type="PANTHER" id="PTHR42756">
    <property type="entry name" value="TRANSCRIPTIONAL REGULATOR, MARR"/>
    <property type="match status" value="1"/>
</dbReference>
<dbReference type="InterPro" id="IPR036390">
    <property type="entry name" value="WH_DNA-bd_sf"/>
</dbReference>
<gene>
    <name evidence="5" type="ORF">HMPREF9104_03088</name>
</gene>
<dbReference type="HOGENOM" id="CLU_083287_18_0_9"/>
<keyword evidence="3" id="KW-0804">Transcription</keyword>
<dbReference type="Proteomes" id="UP000005025">
    <property type="component" value="Unassembled WGS sequence"/>
</dbReference>
<dbReference type="STRING" id="797516.HMPREF9104_03088"/>